<dbReference type="CTD" id="20320751"/>
<organism evidence="1 2">
    <name type="scientific">Opisthorchis viverrini</name>
    <name type="common">Southeast Asian liver fluke</name>
    <dbReference type="NCBI Taxonomy" id="6198"/>
    <lineage>
        <taxon>Eukaryota</taxon>
        <taxon>Metazoa</taxon>
        <taxon>Spiralia</taxon>
        <taxon>Lophotrochozoa</taxon>
        <taxon>Platyhelminthes</taxon>
        <taxon>Trematoda</taxon>
        <taxon>Digenea</taxon>
        <taxon>Opisthorchiida</taxon>
        <taxon>Opisthorchiata</taxon>
        <taxon>Opisthorchiidae</taxon>
        <taxon>Opisthorchis</taxon>
    </lineage>
</organism>
<name>A0A074ZJZ0_OPIVI</name>
<sequence>MQHRNAAHSLTGKSPAELFKSRSLRTNLECIGTADVTFFKGNDLRPSTGVVIGRNGNRMVTVLDLEDLSSHRRHVDQVEFNAREGLHELLFRHKEDRYNVFQGDGSISHRCTKVCFTEKQPPVGYI</sequence>
<evidence type="ECO:0000313" key="1">
    <source>
        <dbReference type="EMBL" id="KER26092.1"/>
    </source>
</evidence>
<accession>A0A074ZJZ0</accession>
<dbReference type="EMBL" id="KL596756">
    <property type="protein sequence ID" value="KER26092.1"/>
    <property type="molecule type" value="Genomic_DNA"/>
</dbReference>
<keyword evidence="2" id="KW-1185">Reference proteome</keyword>
<dbReference type="AlphaFoldDB" id="A0A074ZJZ0"/>
<reference evidence="1 2" key="1">
    <citation type="submission" date="2013-11" db="EMBL/GenBank/DDBJ databases">
        <title>Opisthorchis viverrini - life in the bile duct.</title>
        <authorList>
            <person name="Young N.D."/>
            <person name="Nagarajan N."/>
            <person name="Lin S.J."/>
            <person name="Korhonen P.K."/>
            <person name="Jex A.R."/>
            <person name="Hall R.S."/>
            <person name="Safavi-Hemami H."/>
            <person name="Kaewkong W."/>
            <person name="Bertrand D."/>
            <person name="Gao S."/>
            <person name="Seet Q."/>
            <person name="Wongkham S."/>
            <person name="Teh B.T."/>
            <person name="Wongkham C."/>
            <person name="Intapan P.M."/>
            <person name="Maleewong W."/>
            <person name="Yang X."/>
            <person name="Hu M."/>
            <person name="Wang Z."/>
            <person name="Hofmann A."/>
            <person name="Sternberg P.W."/>
            <person name="Tan P."/>
            <person name="Wang J."/>
            <person name="Gasser R.B."/>
        </authorList>
    </citation>
    <scope>NUCLEOTIDE SEQUENCE [LARGE SCALE GENOMIC DNA]</scope>
</reference>
<evidence type="ECO:0000313" key="2">
    <source>
        <dbReference type="Proteomes" id="UP000054324"/>
    </source>
</evidence>
<protein>
    <submittedName>
        <fullName evidence="1">Uncharacterized protein</fullName>
    </submittedName>
</protein>
<dbReference type="GeneID" id="20320751"/>
<dbReference type="Proteomes" id="UP000054324">
    <property type="component" value="Unassembled WGS sequence"/>
</dbReference>
<dbReference type="KEGG" id="ovi:T265_06572"/>
<proteinExistence type="predicted"/>
<dbReference type="OrthoDB" id="6230101at2759"/>
<dbReference type="RefSeq" id="XP_009170139.1">
    <property type="nucleotide sequence ID" value="XM_009171875.1"/>
</dbReference>
<gene>
    <name evidence="1" type="ORF">T265_06572</name>
</gene>